<protein>
    <submittedName>
        <fullName evidence="2">Uncharacterized protein</fullName>
    </submittedName>
</protein>
<comment type="caution">
    <text evidence="2">The sequence shown here is derived from an EMBL/GenBank/DDBJ whole genome shotgun (WGS) entry which is preliminary data.</text>
</comment>
<reference evidence="2" key="1">
    <citation type="submission" date="2006-05" db="EMBL/GenBank/DDBJ databases">
        <title>Annotation of the draft genome assembly of Desulfuromonas acetoxidans DSM 684.</title>
        <authorList>
            <consortium name="US DOE Joint Genome Institute (JGI-ORNL)"/>
            <person name="Larimer F."/>
            <person name="Land M."/>
            <person name="Hauser L."/>
        </authorList>
    </citation>
    <scope>NUCLEOTIDE SEQUENCE [LARGE SCALE GENOMIC DNA]</scope>
    <source>
        <strain evidence="2">DSM 684</strain>
    </source>
</reference>
<keyword evidence="3" id="KW-1185">Reference proteome</keyword>
<dbReference type="AlphaFoldDB" id="Q1JVQ8"/>
<keyword evidence="1" id="KW-0812">Transmembrane</keyword>
<sequence>MHCLDDNADYNPRSTAQNTNSTLTCCFATSFLLFLLVIKKFFFILYEIFQPTFNRHGKVYSMKCPVCNHHNDCGLGLRSEGFSEEIVECSMCGTIWSINRGLSKIVVDTQQQSFLESETEPVENDDFDCARAL</sequence>
<name>Q1JVQ8_DESA6</name>
<evidence type="ECO:0000313" key="3">
    <source>
        <dbReference type="Proteomes" id="UP000005695"/>
    </source>
</evidence>
<dbReference type="Proteomes" id="UP000005695">
    <property type="component" value="Unassembled WGS sequence"/>
</dbReference>
<evidence type="ECO:0000313" key="2">
    <source>
        <dbReference type="EMBL" id="EAT14328.1"/>
    </source>
</evidence>
<proteinExistence type="predicted"/>
<accession>Q1JVQ8</accession>
<dbReference type="EMBL" id="AAEW02000033">
    <property type="protein sequence ID" value="EAT14328.1"/>
    <property type="molecule type" value="Genomic_DNA"/>
</dbReference>
<reference evidence="2" key="2">
    <citation type="submission" date="2006-05" db="EMBL/GenBank/DDBJ databases">
        <title>Sequencing of the draft genome and assembly of Desulfuromonas acetoxidans DSM 684.</title>
        <authorList>
            <consortium name="US DOE Joint Genome Institute (JGI-PGF)"/>
            <person name="Copeland A."/>
            <person name="Lucas S."/>
            <person name="Lapidus A."/>
            <person name="Barry K."/>
            <person name="Detter J.C."/>
            <person name="Glavina del Rio T."/>
            <person name="Hammon N."/>
            <person name="Israni S."/>
            <person name="Dalin E."/>
            <person name="Tice H."/>
            <person name="Bruce D."/>
            <person name="Pitluck S."/>
            <person name="Richardson P."/>
        </authorList>
    </citation>
    <scope>NUCLEOTIDE SEQUENCE [LARGE SCALE GENOMIC DNA]</scope>
    <source>
        <strain evidence="2">DSM 684</strain>
    </source>
</reference>
<feature type="transmembrane region" description="Helical" evidence="1">
    <location>
        <begin position="20"/>
        <end position="38"/>
    </location>
</feature>
<gene>
    <name evidence="2" type="ORF">Dace_0213</name>
</gene>
<organism evidence="2 3">
    <name type="scientific">Desulfuromonas acetoxidans (strain DSM 684 / 11070)</name>
    <dbReference type="NCBI Taxonomy" id="281689"/>
    <lineage>
        <taxon>Bacteria</taxon>
        <taxon>Pseudomonadati</taxon>
        <taxon>Thermodesulfobacteriota</taxon>
        <taxon>Desulfuromonadia</taxon>
        <taxon>Desulfuromonadales</taxon>
        <taxon>Desulfuromonadaceae</taxon>
        <taxon>Desulfuromonas</taxon>
    </lineage>
</organism>
<evidence type="ECO:0000256" key="1">
    <source>
        <dbReference type="SAM" id="Phobius"/>
    </source>
</evidence>
<keyword evidence="1" id="KW-1133">Transmembrane helix</keyword>
<keyword evidence="1" id="KW-0472">Membrane</keyword>